<dbReference type="RefSeq" id="WP_311880605.1">
    <property type="nucleotide sequence ID" value="NZ_JARPVY010000093.1"/>
</dbReference>
<evidence type="ECO:0000313" key="1">
    <source>
        <dbReference type="EMBL" id="MDT2513539.1"/>
    </source>
</evidence>
<reference evidence="1 3" key="1">
    <citation type="submission" date="2023-03" db="EMBL/GenBank/DDBJ databases">
        <authorList>
            <person name="Shen W."/>
            <person name="Cai J."/>
        </authorList>
    </citation>
    <scope>NUCLEOTIDE SEQUENCE [LARGE SCALE GENOMIC DNA]</scope>
    <source>
        <strain evidence="1 3">Y2</strain>
    </source>
</reference>
<protein>
    <submittedName>
        <fullName evidence="1">Uncharacterized protein</fullName>
    </submittedName>
</protein>
<evidence type="ECO:0000313" key="3">
    <source>
        <dbReference type="Proteomes" id="UP001264335"/>
    </source>
</evidence>
<dbReference type="EMBL" id="JARPWY010000008">
    <property type="protein sequence ID" value="MDT2513551.1"/>
    <property type="molecule type" value="Genomic_DNA"/>
</dbReference>
<dbReference type="EMBL" id="JARPWY010000008">
    <property type="protein sequence ID" value="MDT2513539.1"/>
    <property type="molecule type" value="Genomic_DNA"/>
</dbReference>
<gene>
    <name evidence="1" type="ORF">P7D79_04735</name>
    <name evidence="2" type="ORF">P7D79_04795</name>
</gene>
<dbReference type="Proteomes" id="UP001264335">
    <property type="component" value="Unassembled WGS sequence"/>
</dbReference>
<evidence type="ECO:0000313" key="2">
    <source>
        <dbReference type="EMBL" id="MDT2513551.1"/>
    </source>
</evidence>
<proteinExistence type="predicted"/>
<sequence>MFKNTTELIYLGIRSGMSKNKEPYNVLIVGNPDKYENYEFFIGDGVEVPALAVNEPIKLEIELSKRGYNLVPTLKSVSKITSNVK</sequence>
<accession>A0ABD5F5L1</accession>
<comment type="caution">
    <text evidence="1">The sequence shown here is derived from an EMBL/GenBank/DDBJ whole genome shotgun (WGS) entry which is preliminary data.</text>
</comment>
<dbReference type="AlphaFoldDB" id="A0ABD5F5L1"/>
<organism evidence="1 3">
    <name type="scientific">Enterococcus avium</name>
    <name type="common">Streptococcus avium</name>
    <dbReference type="NCBI Taxonomy" id="33945"/>
    <lineage>
        <taxon>Bacteria</taxon>
        <taxon>Bacillati</taxon>
        <taxon>Bacillota</taxon>
        <taxon>Bacilli</taxon>
        <taxon>Lactobacillales</taxon>
        <taxon>Enterococcaceae</taxon>
        <taxon>Enterococcus</taxon>
    </lineage>
</organism>
<name>A0ABD5F5L1_ENTAV</name>